<comment type="caution">
    <text evidence="6">The sequence shown here is derived from an EMBL/GenBank/DDBJ whole genome shotgun (WGS) entry which is preliminary data.</text>
</comment>
<dbReference type="Gene3D" id="3.50.30.30">
    <property type="match status" value="1"/>
</dbReference>
<feature type="region of interest" description="Disordered" evidence="2">
    <location>
        <begin position="306"/>
        <end position="330"/>
    </location>
</feature>
<reference evidence="6 7" key="1">
    <citation type="submission" date="2019-03" db="EMBL/GenBank/DDBJ databases">
        <title>Draft genome sequences of novel Actinobacteria.</title>
        <authorList>
            <person name="Sahin N."/>
            <person name="Ay H."/>
            <person name="Saygin H."/>
        </authorList>
    </citation>
    <scope>NUCLEOTIDE SEQUENCE [LARGE SCALE GENOMIC DNA]</scope>
    <source>
        <strain evidence="6 7">DSM 45347</strain>
    </source>
</reference>
<sequence>MASGFGEVGTITMMDDPGDGMAGSGRRPGSPVHRDVRSGRTRTAPSTGVLEVTLVFRSRTRALAALSAPALVLTMAAAVPAAASSPAGHDPIAGFTDAHAAWQRQYERRFGAVPSAAVARALDAELSAEPGLTTTTGDWHRVQRIVRHFRSYGLKPEIRTYYAYLSMPRRVKVEMTAPRYRDLPVKEKKRPWQRHFDEVIPSHNGFSPSGDVRGEVVYANYGRPEDFALLAERGVSVKGKIVLVRYGSVFRGIKPREAAGHGAKGVLIYSDPADDGYARGPVYPDGPWRAPDGIQRGSIAQIQLAAGDPQTPGRPAVKGARRIPPSQAPMLKGLIPTTPISYGAAEPLLRALTGAEAPKDWQGGLPFTYRIGPGGTNVHLVLKNTFQVRPLWDVTVRIPGSEHPEQEVILGAHHDTWAYGSSDNLSGTENVLQVGRALGRLLKQGWRPRRTIVLATWDGEEYGLFGSTEYAEQRAAQLRNAVAYVNMDGAGGSNFGAAATPALDRSVIDASKEVRWPGTDGSLYEAWKAQNDGKTPISRIGGGSDFQAFFQRYGVPAMDMGSSSTGNAGNYHCACDDFYWMSHFGDPTWEYHAAMSRLAGIATLRLANADVVALGYRPYAAETAQYLDDFTAEQRKRLGSVVVDVSRDIEQAKAWQRAAEALQTRADEALRRGDTAAFRRLNGKIMQTERDLLTAAGLPGRPWYRHQIYAPGIDTGYATQRLPALNDALFIDHDVRTAKAYEARLYASLRAATRTLSP</sequence>
<name>A0A4R4P5X5_9ACTN</name>
<dbReference type="InterPro" id="IPR046450">
    <property type="entry name" value="PA_dom_sf"/>
</dbReference>
<dbReference type="OrthoDB" id="3646048at2"/>
<dbReference type="PANTHER" id="PTHR10404">
    <property type="entry name" value="N-ACETYLATED-ALPHA-LINKED ACIDIC DIPEPTIDASE"/>
    <property type="match status" value="1"/>
</dbReference>
<dbReference type="Pfam" id="PF04389">
    <property type="entry name" value="Peptidase_M28"/>
    <property type="match status" value="1"/>
</dbReference>
<dbReference type="PANTHER" id="PTHR10404:SF46">
    <property type="entry name" value="VACUOLAR PROTEIN SORTING-ASSOCIATED PROTEIN 70"/>
    <property type="match status" value="1"/>
</dbReference>
<evidence type="ECO:0000256" key="1">
    <source>
        <dbReference type="ARBA" id="ARBA00005634"/>
    </source>
</evidence>
<dbReference type="Gene3D" id="3.40.630.10">
    <property type="entry name" value="Zn peptidases"/>
    <property type="match status" value="1"/>
</dbReference>
<evidence type="ECO:0000259" key="4">
    <source>
        <dbReference type="Pfam" id="PF04253"/>
    </source>
</evidence>
<dbReference type="FunFam" id="3.50.30.30:FF:000045">
    <property type="entry name" value="Predicted protein"/>
    <property type="match status" value="1"/>
</dbReference>
<feature type="region of interest" description="Disordered" evidence="2">
    <location>
        <begin position="1"/>
        <end position="43"/>
    </location>
</feature>
<dbReference type="Proteomes" id="UP000295431">
    <property type="component" value="Unassembled WGS sequence"/>
</dbReference>
<dbReference type="EMBL" id="SMJW01000038">
    <property type="protein sequence ID" value="TDC17124.1"/>
    <property type="molecule type" value="Genomic_DNA"/>
</dbReference>
<evidence type="ECO:0000313" key="6">
    <source>
        <dbReference type="EMBL" id="TDC17124.1"/>
    </source>
</evidence>
<dbReference type="InterPro" id="IPR007484">
    <property type="entry name" value="Peptidase_M28"/>
</dbReference>
<comment type="similarity">
    <text evidence="1">Belongs to the peptidase M28 family. M28B subfamily.</text>
</comment>
<dbReference type="SUPFAM" id="SSF47672">
    <property type="entry name" value="Transferrin receptor-like dimerisation domain"/>
    <property type="match status" value="1"/>
</dbReference>
<organism evidence="6 7">
    <name type="scientific">Actinomadura bangladeshensis</name>
    <dbReference type="NCBI Taxonomy" id="453573"/>
    <lineage>
        <taxon>Bacteria</taxon>
        <taxon>Bacillati</taxon>
        <taxon>Actinomycetota</taxon>
        <taxon>Actinomycetes</taxon>
        <taxon>Streptosporangiales</taxon>
        <taxon>Thermomonosporaceae</taxon>
        <taxon>Actinomadura</taxon>
    </lineage>
</organism>
<feature type="domain" description="PA" evidence="3">
    <location>
        <begin position="212"/>
        <end position="285"/>
    </location>
</feature>
<dbReference type="Gene3D" id="1.20.930.40">
    <property type="entry name" value="Transferrin receptor-like, dimerisation domain"/>
    <property type="match status" value="1"/>
</dbReference>
<evidence type="ECO:0000313" key="7">
    <source>
        <dbReference type="Proteomes" id="UP000295431"/>
    </source>
</evidence>
<dbReference type="InterPro" id="IPR007365">
    <property type="entry name" value="TFR-like_dimer_dom"/>
</dbReference>
<gene>
    <name evidence="6" type="ORF">E1284_10265</name>
</gene>
<dbReference type="CDD" id="cd02121">
    <property type="entry name" value="PA_GCPII_like"/>
    <property type="match status" value="1"/>
</dbReference>
<evidence type="ECO:0000259" key="3">
    <source>
        <dbReference type="Pfam" id="PF02225"/>
    </source>
</evidence>
<dbReference type="InterPro" id="IPR003137">
    <property type="entry name" value="PA_domain"/>
</dbReference>
<dbReference type="AlphaFoldDB" id="A0A4R4P5X5"/>
<keyword evidence="7" id="KW-1185">Reference proteome</keyword>
<dbReference type="Pfam" id="PF02225">
    <property type="entry name" value="PA"/>
    <property type="match status" value="1"/>
</dbReference>
<feature type="domain" description="Peptidase M28" evidence="5">
    <location>
        <begin position="394"/>
        <end position="578"/>
    </location>
</feature>
<evidence type="ECO:0000259" key="5">
    <source>
        <dbReference type="Pfam" id="PF04389"/>
    </source>
</evidence>
<dbReference type="InterPro" id="IPR036757">
    <property type="entry name" value="TFR-like_dimer_dom_sf"/>
</dbReference>
<proteinExistence type="inferred from homology"/>
<feature type="domain" description="Transferrin receptor-like dimerisation" evidence="4">
    <location>
        <begin position="650"/>
        <end position="756"/>
    </location>
</feature>
<dbReference type="InterPro" id="IPR039373">
    <property type="entry name" value="Peptidase_M28B"/>
</dbReference>
<dbReference type="SUPFAM" id="SSF53187">
    <property type="entry name" value="Zn-dependent exopeptidases"/>
    <property type="match status" value="1"/>
</dbReference>
<protein>
    <submittedName>
        <fullName evidence="6">M28 family peptidase</fullName>
    </submittedName>
</protein>
<dbReference type="FunFam" id="3.40.630.10:FF:000101">
    <property type="entry name" value="N-acetylated alpha-linked acidic dipeptidase like 1"/>
    <property type="match status" value="1"/>
</dbReference>
<evidence type="ECO:0000256" key="2">
    <source>
        <dbReference type="SAM" id="MobiDB-lite"/>
    </source>
</evidence>
<dbReference type="SUPFAM" id="SSF52025">
    <property type="entry name" value="PA domain"/>
    <property type="match status" value="1"/>
</dbReference>
<accession>A0A4R4P5X5</accession>
<dbReference type="Pfam" id="PF04253">
    <property type="entry name" value="TFR_dimer"/>
    <property type="match status" value="1"/>
</dbReference>